<evidence type="ECO:0000313" key="3">
    <source>
        <dbReference type="EMBL" id="MET3527276.1"/>
    </source>
</evidence>
<protein>
    <recommendedName>
        <fullName evidence="2">Ice-binding protein C-terminal domain-containing protein</fullName>
    </recommendedName>
</protein>
<evidence type="ECO:0000259" key="2">
    <source>
        <dbReference type="Pfam" id="PF07589"/>
    </source>
</evidence>
<sequence length="195" mass="21039">MIRIIGAAIAALTLAAAASPAAALENTISFGDQFAGRPTGYADGNLWREGRVVVRTEFNELPVDNVLISTGYVTFYCCFGPQFGGPFSPYAGRGVVTGFYLDGNTDVELITGSGESRIFNLDGQDGFQWFAPYVDYASAWFTFRPLSSSPDAFFRLDYVGFSAVPEPATWAMLITGFGLAGSVLRRRRALLAIQA</sequence>
<keyword evidence="1" id="KW-0732">Signal</keyword>
<evidence type="ECO:0000313" key="4">
    <source>
        <dbReference type="Proteomes" id="UP001549110"/>
    </source>
</evidence>
<dbReference type="Proteomes" id="UP001549110">
    <property type="component" value="Unassembled WGS sequence"/>
</dbReference>
<feature type="chain" id="PRO_5046750064" description="Ice-binding protein C-terminal domain-containing protein" evidence="1">
    <location>
        <begin position="24"/>
        <end position="195"/>
    </location>
</feature>
<feature type="signal peptide" evidence="1">
    <location>
        <begin position="1"/>
        <end position="23"/>
    </location>
</feature>
<gene>
    <name evidence="3" type="ORF">ABID41_002394</name>
</gene>
<accession>A0ABV2ELQ8</accession>
<reference evidence="3 4" key="1">
    <citation type="submission" date="2024-06" db="EMBL/GenBank/DDBJ databases">
        <title>Genomic Encyclopedia of Type Strains, Phase IV (KMG-IV): sequencing the most valuable type-strain genomes for metagenomic binning, comparative biology and taxonomic classification.</title>
        <authorList>
            <person name="Goeker M."/>
        </authorList>
    </citation>
    <scope>NUCLEOTIDE SEQUENCE [LARGE SCALE GENOMIC DNA]</scope>
    <source>
        <strain evidence="3 4">DSM 17809</strain>
    </source>
</reference>
<dbReference type="NCBIfam" id="NF035944">
    <property type="entry name" value="PEPxxWA-CTERM"/>
    <property type="match status" value="1"/>
</dbReference>
<organism evidence="3 4">
    <name type="scientific">Phenylobacterium koreense</name>
    <dbReference type="NCBI Taxonomy" id="266125"/>
    <lineage>
        <taxon>Bacteria</taxon>
        <taxon>Pseudomonadati</taxon>
        <taxon>Pseudomonadota</taxon>
        <taxon>Alphaproteobacteria</taxon>
        <taxon>Caulobacterales</taxon>
        <taxon>Caulobacteraceae</taxon>
        <taxon>Phenylobacterium</taxon>
    </lineage>
</organism>
<dbReference type="RefSeq" id="WP_354297771.1">
    <property type="nucleotide sequence ID" value="NZ_JBEPLU010000002.1"/>
</dbReference>
<feature type="domain" description="Ice-binding protein C-terminal" evidence="2">
    <location>
        <begin position="163"/>
        <end position="188"/>
    </location>
</feature>
<dbReference type="Pfam" id="PF07589">
    <property type="entry name" value="PEP-CTERM"/>
    <property type="match status" value="1"/>
</dbReference>
<comment type="caution">
    <text evidence="3">The sequence shown here is derived from an EMBL/GenBank/DDBJ whole genome shotgun (WGS) entry which is preliminary data.</text>
</comment>
<dbReference type="EMBL" id="JBEPLU010000002">
    <property type="protein sequence ID" value="MET3527276.1"/>
    <property type="molecule type" value="Genomic_DNA"/>
</dbReference>
<name>A0ABV2ELQ8_9CAUL</name>
<evidence type="ECO:0000256" key="1">
    <source>
        <dbReference type="SAM" id="SignalP"/>
    </source>
</evidence>
<keyword evidence="4" id="KW-1185">Reference proteome</keyword>
<proteinExistence type="predicted"/>
<dbReference type="NCBIfam" id="TIGR02595">
    <property type="entry name" value="PEP_CTERM"/>
    <property type="match status" value="1"/>
</dbReference>
<dbReference type="InterPro" id="IPR013424">
    <property type="entry name" value="Ice-binding_C"/>
</dbReference>